<feature type="transmembrane region" description="Helical" evidence="12">
    <location>
        <begin position="208"/>
        <end position="232"/>
    </location>
</feature>
<dbReference type="eggNOG" id="ENOG502QYE1">
    <property type="taxonomic scope" value="Eukaryota"/>
</dbReference>
<feature type="compositionally biased region" description="Acidic residues" evidence="11">
    <location>
        <begin position="78"/>
        <end position="108"/>
    </location>
</feature>
<dbReference type="InterPro" id="IPR045150">
    <property type="entry name" value="CYB561D1/2"/>
</dbReference>
<evidence type="ECO:0000256" key="4">
    <source>
        <dbReference type="ARBA" id="ARBA00022617"/>
    </source>
</evidence>
<name>K0STM3_THAOC</name>
<comment type="cofactor">
    <cofactor evidence="1">
        <name>heme b</name>
        <dbReference type="ChEBI" id="CHEBI:60344"/>
    </cofactor>
</comment>
<protein>
    <recommendedName>
        <fullName evidence="14">Cytochrome b561 domain-containing protein</fullName>
    </recommendedName>
</protein>
<keyword evidence="4" id="KW-0349">Heme</keyword>
<dbReference type="InterPro" id="IPR006593">
    <property type="entry name" value="Cyt_b561/ferric_Rdtase_TM"/>
</dbReference>
<evidence type="ECO:0000256" key="12">
    <source>
        <dbReference type="SAM" id="Phobius"/>
    </source>
</evidence>
<accession>K0STM3</accession>
<dbReference type="OMA" id="SHRSAWI"/>
<evidence type="ECO:0000313" key="15">
    <source>
        <dbReference type="EMBL" id="EJK68349.1"/>
    </source>
</evidence>
<dbReference type="AlphaFoldDB" id="K0STM3"/>
<keyword evidence="6" id="KW-0479">Metal-binding</keyword>
<sequence>MKQSLAIASALLISVSCSVCGTSLLPEESRFRFSQITQFIRQRRLQDGQDGGGVTLLDPSKYDSVEDYFQAMKLQEEKEAEADGAEEAETEESEADESEESEASEGETAEGSVGSDEGAPEEDASVAVEEQDAHQKLLDMLNEELEPDAETADAGEENEDAETEVTNETVPQGPAVDDTPQPELTNPHPVEGGLMKAASYPASHRSAWIAHGAIGAVSFGLLVPSAIGTAFFRDCMPASWIYVHVVVNVMTFATVFFAVGIAFATMGSMGDASEGHMKELHHIVGLLLLLMVSFQVANGFLRPPRVFVPEDDGDVYGDDEDRRTEGKAGGCLSARKTWHFVHGLGGMSIFGLGAYQVHSGLGLFARRYAVTDWGDVYLGYIGWVAAVLLIGKAFVMWKHMRMRAVEREVQSMRRRELDPENGLTNAQFETV</sequence>
<feature type="compositionally biased region" description="Acidic residues" evidence="11">
    <location>
        <begin position="147"/>
        <end position="165"/>
    </location>
</feature>
<proteinExistence type="predicted"/>
<keyword evidence="7" id="KW-0249">Electron transport</keyword>
<feature type="chain" id="PRO_5003837438" description="Cytochrome b561 domain-containing protein" evidence="13">
    <location>
        <begin position="22"/>
        <end position="431"/>
    </location>
</feature>
<dbReference type="PROSITE" id="PS51257">
    <property type="entry name" value="PROKAR_LIPOPROTEIN"/>
    <property type="match status" value="1"/>
</dbReference>
<feature type="signal peptide" evidence="13">
    <location>
        <begin position="1"/>
        <end position="21"/>
    </location>
</feature>
<evidence type="ECO:0000256" key="11">
    <source>
        <dbReference type="SAM" id="MobiDB-lite"/>
    </source>
</evidence>
<evidence type="ECO:0000256" key="8">
    <source>
        <dbReference type="ARBA" id="ARBA00022989"/>
    </source>
</evidence>
<feature type="transmembrane region" description="Helical" evidence="12">
    <location>
        <begin position="239"/>
        <end position="263"/>
    </location>
</feature>
<feature type="transmembrane region" description="Helical" evidence="12">
    <location>
        <begin position="377"/>
        <end position="397"/>
    </location>
</feature>
<evidence type="ECO:0000256" key="2">
    <source>
        <dbReference type="ARBA" id="ARBA00004141"/>
    </source>
</evidence>
<dbReference type="GO" id="GO:0020037">
    <property type="term" value="F:heme binding"/>
    <property type="evidence" value="ECO:0007669"/>
    <property type="project" value="TreeGrafter"/>
</dbReference>
<dbReference type="PANTHER" id="PTHR15422:SF24">
    <property type="entry name" value="DOMON RELATED DOMAIN-CONTAINING PROTEIN"/>
    <property type="match status" value="1"/>
</dbReference>
<evidence type="ECO:0000256" key="7">
    <source>
        <dbReference type="ARBA" id="ARBA00022982"/>
    </source>
</evidence>
<dbReference type="SMART" id="SM00665">
    <property type="entry name" value="B561"/>
    <property type="match status" value="1"/>
</dbReference>
<organism evidence="15 16">
    <name type="scientific">Thalassiosira oceanica</name>
    <name type="common">Marine diatom</name>
    <dbReference type="NCBI Taxonomy" id="159749"/>
    <lineage>
        <taxon>Eukaryota</taxon>
        <taxon>Sar</taxon>
        <taxon>Stramenopiles</taxon>
        <taxon>Ochrophyta</taxon>
        <taxon>Bacillariophyta</taxon>
        <taxon>Coscinodiscophyceae</taxon>
        <taxon>Thalassiosirophycidae</taxon>
        <taxon>Thalassiosirales</taxon>
        <taxon>Thalassiosiraceae</taxon>
        <taxon>Thalassiosira</taxon>
    </lineage>
</organism>
<gene>
    <name evidence="15" type="ORF">THAOC_10476</name>
</gene>
<feature type="region of interest" description="Disordered" evidence="11">
    <location>
        <begin position="147"/>
        <end position="191"/>
    </location>
</feature>
<dbReference type="OrthoDB" id="48387at2759"/>
<evidence type="ECO:0000259" key="14">
    <source>
        <dbReference type="SMART" id="SM00665"/>
    </source>
</evidence>
<keyword evidence="9" id="KW-0408">Iron</keyword>
<dbReference type="Gene3D" id="1.20.120.1770">
    <property type="match status" value="1"/>
</dbReference>
<feature type="transmembrane region" description="Helical" evidence="12">
    <location>
        <begin position="283"/>
        <end position="301"/>
    </location>
</feature>
<dbReference type="CDD" id="cd08760">
    <property type="entry name" value="Cyt_b561_FRRS1_like"/>
    <property type="match status" value="1"/>
</dbReference>
<evidence type="ECO:0000313" key="16">
    <source>
        <dbReference type="Proteomes" id="UP000266841"/>
    </source>
</evidence>
<evidence type="ECO:0000256" key="10">
    <source>
        <dbReference type="ARBA" id="ARBA00023136"/>
    </source>
</evidence>
<evidence type="ECO:0000256" key="1">
    <source>
        <dbReference type="ARBA" id="ARBA00001970"/>
    </source>
</evidence>
<dbReference type="GO" id="GO:0046872">
    <property type="term" value="F:metal ion binding"/>
    <property type="evidence" value="ECO:0007669"/>
    <property type="project" value="UniProtKB-KW"/>
</dbReference>
<dbReference type="Proteomes" id="UP000266841">
    <property type="component" value="Unassembled WGS sequence"/>
</dbReference>
<reference evidence="15 16" key="1">
    <citation type="journal article" date="2012" name="Genome Biol.">
        <title>Genome and low-iron response of an oceanic diatom adapted to chronic iron limitation.</title>
        <authorList>
            <person name="Lommer M."/>
            <person name="Specht M."/>
            <person name="Roy A.S."/>
            <person name="Kraemer L."/>
            <person name="Andreson R."/>
            <person name="Gutowska M.A."/>
            <person name="Wolf J."/>
            <person name="Bergner S.V."/>
            <person name="Schilhabel M.B."/>
            <person name="Klostermeier U.C."/>
            <person name="Beiko R.G."/>
            <person name="Rosenstiel P."/>
            <person name="Hippler M."/>
            <person name="Laroche J."/>
        </authorList>
    </citation>
    <scope>NUCLEOTIDE SEQUENCE [LARGE SCALE GENOMIC DNA]</scope>
    <source>
        <strain evidence="15 16">CCMP1005</strain>
    </source>
</reference>
<dbReference type="GO" id="GO:0016020">
    <property type="term" value="C:membrane"/>
    <property type="evidence" value="ECO:0007669"/>
    <property type="project" value="UniProtKB-SubCell"/>
</dbReference>
<feature type="region of interest" description="Disordered" evidence="11">
    <location>
        <begin position="78"/>
        <end position="131"/>
    </location>
</feature>
<dbReference type="EMBL" id="AGNL01011509">
    <property type="protein sequence ID" value="EJK68349.1"/>
    <property type="molecule type" value="Genomic_DNA"/>
</dbReference>
<keyword evidence="5 12" id="KW-0812">Transmembrane</keyword>
<dbReference type="PANTHER" id="PTHR15422">
    <property type="entry name" value="OS05G0565100 PROTEIN"/>
    <property type="match status" value="1"/>
</dbReference>
<evidence type="ECO:0000256" key="5">
    <source>
        <dbReference type="ARBA" id="ARBA00022692"/>
    </source>
</evidence>
<keyword evidence="3" id="KW-0813">Transport</keyword>
<evidence type="ECO:0000256" key="3">
    <source>
        <dbReference type="ARBA" id="ARBA00022448"/>
    </source>
</evidence>
<comment type="caution">
    <text evidence="15">The sequence shown here is derived from an EMBL/GenBank/DDBJ whole genome shotgun (WGS) entry which is preliminary data.</text>
</comment>
<feature type="transmembrane region" description="Helical" evidence="12">
    <location>
        <begin position="337"/>
        <end position="357"/>
    </location>
</feature>
<evidence type="ECO:0000256" key="9">
    <source>
        <dbReference type="ARBA" id="ARBA00023004"/>
    </source>
</evidence>
<feature type="domain" description="Cytochrome b561" evidence="14">
    <location>
        <begin position="210"/>
        <end position="361"/>
    </location>
</feature>
<keyword evidence="8 12" id="KW-1133">Transmembrane helix</keyword>
<comment type="subcellular location">
    <subcellularLocation>
        <location evidence="2">Membrane</location>
        <topology evidence="2">Multi-pass membrane protein</topology>
    </subcellularLocation>
</comment>
<keyword evidence="16" id="KW-1185">Reference proteome</keyword>
<evidence type="ECO:0000256" key="6">
    <source>
        <dbReference type="ARBA" id="ARBA00022723"/>
    </source>
</evidence>
<evidence type="ECO:0000256" key="13">
    <source>
        <dbReference type="SAM" id="SignalP"/>
    </source>
</evidence>
<keyword evidence="13" id="KW-0732">Signal</keyword>
<keyword evidence="10 12" id="KW-0472">Membrane</keyword>
<dbReference type="GO" id="GO:0140575">
    <property type="term" value="F:transmembrane monodehydroascorbate reductase activity"/>
    <property type="evidence" value="ECO:0007669"/>
    <property type="project" value="InterPro"/>
</dbReference>